<gene>
    <name evidence="1" type="ORF">PQR00_05160</name>
</gene>
<keyword evidence="2" id="KW-1185">Reference proteome</keyword>
<dbReference type="RefSeq" id="WP_408179309.1">
    <property type="nucleotide sequence ID" value="NZ_JAQQDH010000001.1"/>
</dbReference>
<organism evidence="1 2">
    <name type="scientific">Paraburkholderia strydomiana</name>
    <dbReference type="NCBI Taxonomy" id="1245417"/>
    <lineage>
        <taxon>Bacteria</taxon>
        <taxon>Pseudomonadati</taxon>
        <taxon>Pseudomonadota</taxon>
        <taxon>Betaproteobacteria</taxon>
        <taxon>Burkholderiales</taxon>
        <taxon>Burkholderiaceae</taxon>
        <taxon>Paraburkholderia</taxon>
    </lineage>
</organism>
<evidence type="ECO:0000313" key="1">
    <source>
        <dbReference type="EMBL" id="MFM0442968.1"/>
    </source>
</evidence>
<sequence length="65" mass="7294">MRRVEVESETGLSRSTIYKRVKDGTFPAPLKLGERSVGWRVAEIEAFLASPSDYCARTGHVVKRV</sequence>
<dbReference type="Proteomes" id="UP001629288">
    <property type="component" value="Unassembled WGS sequence"/>
</dbReference>
<dbReference type="InterPro" id="IPR052931">
    <property type="entry name" value="Prophage_regulatory_activator"/>
</dbReference>
<dbReference type="Pfam" id="PF05930">
    <property type="entry name" value="Phage_AlpA"/>
    <property type="match status" value="1"/>
</dbReference>
<accession>A0ABW9BVQ9</accession>
<dbReference type="EMBL" id="JAQQDH010000001">
    <property type="protein sequence ID" value="MFM0442968.1"/>
    <property type="molecule type" value="Genomic_DNA"/>
</dbReference>
<proteinExistence type="predicted"/>
<reference evidence="1 2" key="1">
    <citation type="journal article" date="2024" name="Chem. Sci.">
        <title>Discovery of megapolipeptins by genome mining of a Burkholderiales bacteria collection.</title>
        <authorList>
            <person name="Paulo B.S."/>
            <person name="Recchia M.J.J."/>
            <person name="Lee S."/>
            <person name="Fergusson C.H."/>
            <person name="Romanowski S.B."/>
            <person name="Hernandez A."/>
            <person name="Krull N."/>
            <person name="Liu D.Y."/>
            <person name="Cavanagh H."/>
            <person name="Bos A."/>
            <person name="Gray C.A."/>
            <person name="Murphy B.T."/>
            <person name="Linington R.G."/>
            <person name="Eustaquio A.S."/>
        </authorList>
    </citation>
    <scope>NUCLEOTIDE SEQUENCE [LARGE SCALE GENOMIC DNA]</scope>
    <source>
        <strain evidence="1 2">RL17-379-BIB-C</strain>
    </source>
</reference>
<dbReference type="InterPro" id="IPR010260">
    <property type="entry name" value="AlpA"/>
</dbReference>
<name>A0ABW9BVQ9_9BURK</name>
<comment type="caution">
    <text evidence="1">The sequence shown here is derived from an EMBL/GenBank/DDBJ whole genome shotgun (WGS) entry which is preliminary data.</text>
</comment>
<dbReference type="PANTHER" id="PTHR36154:SF1">
    <property type="entry name" value="DNA-BINDING TRANSCRIPTIONAL ACTIVATOR ALPA"/>
    <property type="match status" value="1"/>
</dbReference>
<protein>
    <submittedName>
        <fullName evidence="1">AlpA family phage regulatory protein</fullName>
    </submittedName>
</protein>
<dbReference type="PANTHER" id="PTHR36154">
    <property type="entry name" value="DNA-BINDING TRANSCRIPTIONAL ACTIVATOR ALPA"/>
    <property type="match status" value="1"/>
</dbReference>
<dbReference type="Gene3D" id="1.10.238.160">
    <property type="match status" value="1"/>
</dbReference>
<evidence type="ECO:0000313" key="2">
    <source>
        <dbReference type="Proteomes" id="UP001629288"/>
    </source>
</evidence>